<dbReference type="Proteomes" id="UP000321126">
    <property type="component" value="Unassembled WGS sequence"/>
</dbReference>
<gene>
    <name evidence="3" type="ORF">FOT62_22815</name>
</gene>
<evidence type="ECO:0000256" key="1">
    <source>
        <dbReference type="SAM" id="Coils"/>
    </source>
</evidence>
<dbReference type="InterPro" id="IPR010090">
    <property type="entry name" value="Phage_tape_meas"/>
</dbReference>
<dbReference type="Pfam" id="PF10145">
    <property type="entry name" value="PhageMin_Tail"/>
    <property type="match status" value="1"/>
</dbReference>
<accession>A0A5C7BRX2</accession>
<sequence length="678" mass="72487">MAREFDTEMKFSVKDDASTRIRSVAEDMKRMTQAREILGVRAERTIQREISQTIAAYNRAARSGQLSAAEQARAFDQMQSKVAKLNQELGKTERTYTSMAKGFGRGAVAIGGGLMAGAAVLRKPVEQQMDYSQHLATLSNFAFSDQNSVAARIAGKKELDSAIRNATQKGGTPDEAINALDIMLRSGTMNRQQAEKALPDVMKIGAATETNASDVAMLERNAYNFGLSQKDTPVAMSAITTAAQHGSLDFKVLAAEMPRGLESAKSAGFTGRRGFAQVPALFEASAIGAGSPNEAATNANDLLAELTSKNLAHNAKKMVIQGKGVDIQALEEADARKGLTPLDTVNHLVDTALKHDAKYQRLTQQLSTTKDQTTRDRINSQRSLVEGTYVSHLFPNQQARNAFINLRRNWGTFQKMQDEQLQQFNLPDGQRSVDLDYGVQQQENAFKVNQAKNSAFYASNDAMQPVAKVLGDISSEGAKLAQEFPNLAAAASGATTAIKAMAVAAIGFSGLSMIMGGLKGGAAGEVKGAVARGGILRRVGTAGAELASDAGKGALKWGGRFLRGGGLFAEGYAAYQGAQDMPLFHIQRGKDQEAEARAKAGPSDPELMKLMPKPAGALDVLDEIKQWFSGGDSAPGKGATAPAPIEVKAPNVNVSVFLDGQQLTANVQQRIERDSRRQ</sequence>
<dbReference type="RefSeq" id="WP_147882653.1">
    <property type="nucleotide sequence ID" value="NZ_VOUQ01000019.1"/>
</dbReference>
<feature type="domain" description="Phage tail tape measure protein" evidence="2">
    <location>
        <begin position="170"/>
        <end position="355"/>
    </location>
</feature>
<organism evidence="3 4">
    <name type="scientific">Serratia marcescens</name>
    <dbReference type="NCBI Taxonomy" id="615"/>
    <lineage>
        <taxon>Bacteria</taxon>
        <taxon>Pseudomonadati</taxon>
        <taxon>Pseudomonadota</taxon>
        <taxon>Gammaproteobacteria</taxon>
        <taxon>Enterobacterales</taxon>
        <taxon>Yersiniaceae</taxon>
        <taxon>Serratia</taxon>
    </lineage>
</organism>
<comment type="caution">
    <text evidence="3">The sequence shown here is derived from an EMBL/GenBank/DDBJ whole genome shotgun (WGS) entry which is preliminary data.</text>
</comment>
<dbReference type="EMBL" id="VOUQ01000019">
    <property type="protein sequence ID" value="TXE27151.1"/>
    <property type="molecule type" value="Genomic_DNA"/>
</dbReference>
<evidence type="ECO:0000313" key="3">
    <source>
        <dbReference type="EMBL" id="TXE27151.1"/>
    </source>
</evidence>
<feature type="coiled-coil region" evidence="1">
    <location>
        <begin position="68"/>
        <end position="95"/>
    </location>
</feature>
<reference evidence="3 4" key="1">
    <citation type="submission" date="2019-07" db="EMBL/GenBank/DDBJ databases">
        <title>Serratia strains were isolated from fresh produce.</title>
        <authorList>
            <person name="Cho G.-S."/>
            <person name="Stein M."/>
            <person name="Lee W."/>
            <person name="Suh S.H."/>
            <person name="Franz C.M.A.P."/>
        </authorList>
    </citation>
    <scope>NUCLEOTIDE SEQUENCE [LARGE SCALE GENOMIC DNA]</scope>
    <source>
        <strain evidence="3 4">S16</strain>
    </source>
</reference>
<keyword evidence="1" id="KW-0175">Coiled coil</keyword>
<proteinExistence type="predicted"/>
<evidence type="ECO:0000259" key="2">
    <source>
        <dbReference type="Pfam" id="PF10145"/>
    </source>
</evidence>
<dbReference type="AlphaFoldDB" id="A0A5C7BRX2"/>
<protein>
    <submittedName>
        <fullName evidence="3">Phage tail tape measure protein</fullName>
    </submittedName>
</protein>
<evidence type="ECO:0000313" key="4">
    <source>
        <dbReference type="Proteomes" id="UP000321126"/>
    </source>
</evidence>
<name>A0A5C7BRX2_SERMA</name>